<evidence type="ECO:0000256" key="2">
    <source>
        <dbReference type="ARBA" id="ARBA00005466"/>
    </source>
</evidence>
<keyword evidence="3" id="KW-0285">Flavoprotein</keyword>
<evidence type="ECO:0000313" key="8">
    <source>
        <dbReference type="EMBL" id="KAK0715344.1"/>
    </source>
</evidence>
<organism evidence="8 9">
    <name type="scientific">Lasiosphaeris hirsuta</name>
    <dbReference type="NCBI Taxonomy" id="260670"/>
    <lineage>
        <taxon>Eukaryota</taxon>
        <taxon>Fungi</taxon>
        <taxon>Dikarya</taxon>
        <taxon>Ascomycota</taxon>
        <taxon>Pezizomycotina</taxon>
        <taxon>Sordariomycetes</taxon>
        <taxon>Sordariomycetidae</taxon>
        <taxon>Sordariales</taxon>
        <taxon>Lasiosphaeriaceae</taxon>
        <taxon>Lasiosphaeris</taxon>
    </lineage>
</organism>
<dbReference type="InterPro" id="IPR016169">
    <property type="entry name" value="FAD-bd_PCMH_sub2"/>
</dbReference>
<dbReference type="AlphaFoldDB" id="A0AA40AGD6"/>
<evidence type="ECO:0008006" key="10">
    <source>
        <dbReference type="Google" id="ProtNLM"/>
    </source>
</evidence>
<evidence type="ECO:0000259" key="7">
    <source>
        <dbReference type="Pfam" id="PF08031"/>
    </source>
</evidence>
<dbReference type="Pfam" id="PF01565">
    <property type="entry name" value="FAD_binding_4"/>
    <property type="match status" value="1"/>
</dbReference>
<comment type="caution">
    <text evidence="8">The sequence shown here is derived from an EMBL/GenBank/DDBJ whole genome shotgun (WGS) entry which is preliminary data.</text>
</comment>
<gene>
    <name evidence="8" type="ORF">B0H67DRAFT_645108</name>
</gene>
<proteinExistence type="inferred from homology"/>
<accession>A0AA40AGD6</accession>
<dbReference type="EMBL" id="JAUKUA010000004">
    <property type="protein sequence ID" value="KAK0715344.1"/>
    <property type="molecule type" value="Genomic_DNA"/>
</dbReference>
<evidence type="ECO:0000256" key="5">
    <source>
        <dbReference type="ARBA" id="ARBA00023002"/>
    </source>
</evidence>
<keyword evidence="4" id="KW-0274">FAD</keyword>
<reference evidence="8" key="1">
    <citation type="submission" date="2023-06" db="EMBL/GenBank/DDBJ databases">
        <title>Genome-scale phylogeny and comparative genomics of the fungal order Sordariales.</title>
        <authorList>
            <consortium name="Lawrence Berkeley National Laboratory"/>
            <person name="Hensen N."/>
            <person name="Bonometti L."/>
            <person name="Westerberg I."/>
            <person name="Brannstrom I.O."/>
            <person name="Guillou S."/>
            <person name="Cros-Aarteil S."/>
            <person name="Calhoun S."/>
            <person name="Haridas S."/>
            <person name="Kuo A."/>
            <person name="Mondo S."/>
            <person name="Pangilinan J."/>
            <person name="Riley R."/>
            <person name="Labutti K."/>
            <person name="Andreopoulos B."/>
            <person name="Lipzen A."/>
            <person name="Chen C."/>
            <person name="Yanf M."/>
            <person name="Daum C."/>
            <person name="Ng V."/>
            <person name="Clum A."/>
            <person name="Steindorff A."/>
            <person name="Ohm R."/>
            <person name="Martin F."/>
            <person name="Silar P."/>
            <person name="Natvig D."/>
            <person name="Lalanne C."/>
            <person name="Gautier V."/>
            <person name="Ament-Velasquez S.L."/>
            <person name="Kruys A."/>
            <person name="Hutchinson M.I."/>
            <person name="Powell A.J."/>
            <person name="Barry K."/>
            <person name="Miller A.N."/>
            <person name="Grigoriev I.V."/>
            <person name="Debuchy R."/>
            <person name="Gladieux P."/>
            <person name="Thoren M.H."/>
            <person name="Johannesson H."/>
        </authorList>
    </citation>
    <scope>NUCLEOTIDE SEQUENCE</scope>
    <source>
        <strain evidence="8">SMH4607-1</strain>
    </source>
</reference>
<evidence type="ECO:0000259" key="6">
    <source>
        <dbReference type="Pfam" id="PF01565"/>
    </source>
</evidence>
<dbReference type="Pfam" id="PF08031">
    <property type="entry name" value="BBE"/>
    <property type="match status" value="1"/>
</dbReference>
<dbReference type="InterPro" id="IPR006094">
    <property type="entry name" value="Oxid_FAD_bind_N"/>
</dbReference>
<evidence type="ECO:0000256" key="1">
    <source>
        <dbReference type="ARBA" id="ARBA00001974"/>
    </source>
</evidence>
<feature type="domain" description="Berberine/berberine-like" evidence="7">
    <location>
        <begin position="283"/>
        <end position="309"/>
    </location>
</feature>
<comment type="cofactor">
    <cofactor evidence="1">
        <name>FAD</name>
        <dbReference type="ChEBI" id="CHEBI:57692"/>
    </cofactor>
</comment>
<dbReference type="PANTHER" id="PTHR42973">
    <property type="entry name" value="BINDING OXIDOREDUCTASE, PUTATIVE (AFU_ORTHOLOGUE AFUA_1G17690)-RELATED"/>
    <property type="match status" value="1"/>
</dbReference>
<dbReference type="Proteomes" id="UP001172102">
    <property type="component" value="Unassembled WGS sequence"/>
</dbReference>
<keyword evidence="5" id="KW-0560">Oxidoreductase</keyword>
<dbReference type="SUPFAM" id="SSF56176">
    <property type="entry name" value="FAD-binding/transporter-associated domain-like"/>
    <property type="match status" value="1"/>
</dbReference>
<sequence length="335" mass="35994">MLPEDVGQAEQPQHPASTTSFYLDNPLTVMNRAFEFIPSYKQPGRNYHGAASRVRSGLQVHEAFAHAKNYNVTLAAGSCFTFGSYGGWITGGGHSPLSSKVGLGVDQVLSLHVMTADGHSVTARTGVIISAVIKAHPQVNLTIAKLDFFLGTATSTAPGPSPNVASSSAFWKGFDAVFAFSVPTVDAGGYLWTNGIKVAGGDNTSYTMQVQVQMPGQTLSEAAAFVQPLLDTLRALDIPITLTSLTTEIYSHQTGSVGFALGNSRFGSRLFPRAAYLNLTLFQAFFGSNYDELVRVKKEWDPWQVFWSPTTPGSEGWAVQGFSEIPTQNGQLCRV</sequence>
<feature type="domain" description="FAD linked oxidase N-terminal" evidence="6">
    <location>
        <begin position="53"/>
        <end position="122"/>
    </location>
</feature>
<dbReference type="InterPro" id="IPR012951">
    <property type="entry name" value="BBE"/>
</dbReference>
<name>A0AA40AGD6_9PEZI</name>
<dbReference type="GO" id="GO:0050660">
    <property type="term" value="F:flavin adenine dinucleotide binding"/>
    <property type="evidence" value="ECO:0007669"/>
    <property type="project" value="InterPro"/>
</dbReference>
<evidence type="ECO:0000256" key="3">
    <source>
        <dbReference type="ARBA" id="ARBA00022630"/>
    </source>
</evidence>
<dbReference type="InterPro" id="IPR050416">
    <property type="entry name" value="FAD-linked_Oxidoreductase"/>
</dbReference>
<evidence type="ECO:0000313" key="9">
    <source>
        <dbReference type="Proteomes" id="UP001172102"/>
    </source>
</evidence>
<dbReference type="GO" id="GO:0016491">
    <property type="term" value="F:oxidoreductase activity"/>
    <property type="evidence" value="ECO:0007669"/>
    <property type="project" value="UniProtKB-KW"/>
</dbReference>
<keyword evidence="9" id="KW-1185">Reference proteome</keyword>
<evidence type="ECO:0000256" key="4">
    <source>
        <dbReference type="ARBA" id="ARBA00022827"/>
    </source>
</evidence>
<dbReference type="InterPro" id="IPR036318">
    <property type="entry name" value="FAD-bd_PCMH-like_sf"/>
</dbReference>
<protein>
    <recommendedName>
        <fullName evidence="10">FAD-binding PCMH-type domain-containing protein</fullName>
    </recommendedName>
</protein>
<comment type="similarity">
    <text evidence="2">Belongs to the oxygen-dependent FAD-linked oxidoreductase family.</text>
</comment>
<dbReference type="Gene3D" id="3.30.465.10">
    <property type="match status" value="2"/>
</dbReference>
<dbReference type="PANTHER" id="PTHR42973:SF39">
    <property type="entry name" value="FAD-BINDING PCMH-TYPE DOMAIN-CONTAINING PROTEIN"/>
    <property type="match status" value="1"/>
</dbReference>